<evidence type="ECO:0000256" key="2">
    <source>
        <dbReference type="SAM" id="Phobius"/>
    </source>
</evidence>
<evidence type="ECO:0000256" key="1">
    <source>
        <dbReference type="SAM" id="MobiDB-lite"/>
    </source>
</evidence>
<keyword evidence="2" id="KW-0472">Membrane</keyword>
<dbReference type="GO" id="GO:0090313">
    <property type="term" value="P:regulation of protein targeting to membrane"/>
    <property type="evidence" value="ECO:0007669"/>
    <property type="project" value="TreeGrafter"/>
</dbReference>
<dbReference type="InterPro" id="IPR052894">
    <property type="entry name" value="AsmA-related"/>
</dbReference>
<organism evidence="4 5">
    <name type="scientific">Geoalkalibacter ferrihydriticus DSM 17813</name>
    <dbReference type="NCBI Taxonomy" id="1121915"/>
    <lineage>
        <taxon>Bacteria</taxon>
        <taxon>Pseudomonadati</taxon>
        <taxon>Thermodesulfobacteriota</taxon>
        <taxon>Desulfuromonadia</taxon>
        <taxon>Desulfuromonadales</taxon>
        <taxon>Geoalkalibacteraceae</taxon>
        <taxon>Geoalkalibacter</taxon>
    </lineage>
</organism>
<dbReference type="RefSeq" id="WP_040097655.1">
    <property type="nucleotide sequence ID" value="NZ_JWJD01000002.1"/>
</dbReference>
<keyword evidence="2" id="KW-0812">Transmembrane</keyword>
<dbReference type="Pfam" id="PF05359">
    <property type="entry name" value="DUF748"/>
    <property type="match status" value="1"/>
</dbReference>
<keyword evidence="5" id="KW-1185">Reference proteome</keyword>
<feature type="region of interest" description="Disordered" evidence="1">
    <location>
        <begin position="766"/>
        <end position="795"/>
    </location>
</feature>
<dbReference type="AlphaFoldDB" id="A0A0C2EDU4"/>
<dbReference type="Proteomes" id="UP000035068">
    <property type="component" value="Unassembled WGS sequence"/>
</dbReference>
<evidence type="ECO:0000313" key="5">
    <source>
        <dbReference type="Proteomes" id="UP000035068"/>
    </source>
</evidence>
<gene>
    <name evidence="4" type="ORF">GFER_06330</name>
</gene>
<proteinExistence type="predicted"/>
<feature type="compositionally biased region" description="Basic and acidic residues" evidence="1">
    <location>
        <begin position="780"/>
        <end position="789"/>
    </location>
</feature>
<protein>
    <recommendedName>
        <fullName evidence="3">AsmA domain-containing protein</fullName>
    </recommendedName>
</protein>
<dbReference type="PANTHER" id="PTHR30441">
    <property type="entry name" value="DUF748 DOMAIN-CONTAINING PROTEIN"/>
    <property type="match status" value="1"/>
</dbReference>
<evidence type="ECO:0000313" key="4">
    <source>
        <dbReference type="EMBL" id="KIH76748.1"/>
    </source>
</evidence>
<sequence length="795" mass="86400">MNKFVKIGAIVAAVVMVLVVAVAILAKVLITPERVRATVLPMAEDALQREVQLGEIEVSIFSGIALHDLKIKEKDQDEIFVSAGQVVLRYRFWPLFFLQVVVDEVRLEEPRIRVVRLADGTFNFSDLIADVADAGDTGAPPEPAAEKSAGPPPINLTIATVRLTDGELVFVDQMINPDAPLRYQLSQLNFSARDIALNRAFPFELTSRINDAPFSVDGRADILRQTGNARITLENFDVTAFSPYFREQVPGRLTGLKVDLDVRAEGGVKQVVSSGKVALRDINLTLDDLADAPIRGANLHLDYDLEADLEGSTLQLRSTRLDFNGIVAEASGRVEQFDTEPRVALDLRVPALDLRKALAALPQNLVADALDMNPAGVVDVRARLEGSVDQGAALLKGAEVHLQNVQATVAGLRPALDGRLILNGDQLTSQDLIMREGANQARIDLKASNLFGETIVVSQHLSSERFDLDALLQASAAPAASTARQPAPAATGPAEEIGPFDIPVRADGTVKIAKTVYKGLAVDDFDLAYRLVDNVLTVEKMTGRVVGGTFNQSARVDLGREGLAYQTKVNLQSLQADPFVTAFMPQAAGTLFGNLNLDLDLSGRGTLAETLKKNLSGKGNVNLAEGRITGAGLAEDFADYLNLEELRVLRFSKFGGRFTIEQGRVRLNTELEGSEVRMKPQGTVGLDGSLDLNLNASLAPALMQKLDRRGQVTRFLTDQQGWGQLPLRVAGSYDNPRFALDATGVREQVEEKAREELQRRVIDRILPAKPEGEEEQPQEPARKLLDDAVRGIFGR</sequence>
<dbReference type="EMBL" id="JWJD01000002">
    <property type="protein sequence ID" value="KIH76748.1"/>
    <property type="molecule type" value="Genomic_DNA"/>
</dbReference>
<name>A0A0C2EDU4_9BACT</name>
<keyword evidence="2" id="KW-1133">Transmembrane helix</keyword>
<dbReference type="InterPro" id="IPR007844">
    <property type="entry name" value="AsmA"/>
</dbReference>
<dbReference type="Pfam" id="PF05170">
    <property type="entry name" value="AsmA"/>
    <property type="match status" value="1"/>
</dbReference>
<evidence type="ECO:0000259" key="3">
    <source>
        <dbReference type="Pfam" id="PF05170"/>
    </source>
</evidence>
<dbReference type="PANTHER" id="PTHR30441:SF8">
    <property type="entry name" value="DUF748 DOMAIN-CONTAINING PROTEIN"/>
    <property type="match status" value="1"/>
</dbReference>
<dbReference type="InterPro" id="IPR008023">
    <property type="entry name" value="DUF748"/>
</dbReference>
<comment type="caution">
    <text evidence="4">The sequence shown here is derived from an EMBL/GenBank/DDBJ whole genome shotgun (WGS) entry which is preliminary data.</text>
</comment>
<feature type="transmembrane region" description="Helical" evidence="2">
    <location>
        <begin position="7"/>
        <end position="30"/>
    </location>
</feature>
<reference evidence="4 5" key="1">
    <citation type="submission" date="2014-12" db="EMBL/GenBank/DDBJ databases">
        <title>Genomes of Geoalkalibacter ferrihydriticus and Geoalkalibacter subterraneus, two haloalkaliphilic metal-reducing members of the Geobacteraceae.</title>
        <authorList>
            <person name="Badalamenti J.P."/>
            <person name="Torres C.I."/>
            <person name="Krajmalnik-Brown R."/>
            <person name="Bond D.R."/>
        </authorList>
    </citation>
    <scope>NUCLEOTIDE SEQUENCE [LARGE SCALE GENOMIC DNA]</scope>
    <source>
        <strain evidence="4 5">DSM 17813</strain>
    </source>
</reference>
<dbReference type="GO" id="GO:0005886">
    <property type="term" value="C:plasma membrane"/>
    <property type="evidence" value="ECO:0007669"/>
    <property type="project" value="TreeGrafter"/>
</dbReference>
<feature type="domain" description="AsmA" evidence="3">
    <location>
        <begin position="407"/>
        <end position="668"/>
    </location>
</feature>
<accession>A0A0C2EDU4</accession>